<dbReference type="PROSITE" id="PS00141">
    <property type="entry name" value="ASP_PROTEASE"/>
    <property type="match status" value="1"/>
</dbReference>
<dbReference type="Pfam" id="PF00026">
    <property type="entry name" value="Asp"/>
    <property type="match status" value="1"/>
</dbReference>
<comment type="similarity">
    <text evidence="1">Belongs to the peptidase A1 family.</text>
</comment>
<evidence type="ECO:0000313" key="3">
    <source>
        <dbReference type="Proteomes" id="UP000694382"/>
    </source>
</evidence>
<dbReference type="InterPro" id="IPR021109">
    <property type="entry name" value="Peptidase_aspartic_dom_sf"/>
</dbReference>
<dbReference type="InterPro" id="IPR001969">
    <property type="entry name" value="Aspartic_peptidase_AS"/>
</dbReference>
<name>A0A8U8C1X6_GEOPR</name>
<proteinExistence type="inferred from homology"/>
<dbReference type="GO" id="GO:0005615">
    <property type="term" value="C:extracellular space"/>
    <property type="evidence" value="ECO:0007669"/>
    <property type="project" value="TreeGrafter"/>
</dbReference>
<evidence type="ECO:0000313" key="2">
    <source>
        <dbReference type="Ensembl" id="ENSCPVP00000025053.1"/>
    </source>
</evidence>
<dbReference type="InterPro" id="IPR001461">
    <property type="entry name" value="Aspartic_peptidase_A1"/>
</dbReference>
<dbReference type="FunFam" id="2.40.70.10:FF:000008">
    <property type="entry name" value="Cathepsin D"/>
    <property type="match status" value="1"/>
</dbReference>
<reference evidence="2" key="1">
    <citation type="submission" date="2025-08" db="UniProtKB">
        <authorList>
            <consortium name="Ensembl"/>
        </authorList>
    </citation>
    <scope>IDENTIFICATION</scope>
</reference>
<accession>A0A8U8C1X6</accession>
<dbReference type="PANTHER" id="PTHR47966:SF83">
    <property type="entry name" value="NAPSIN-A"/>
    <property type="match status" value="1"/>
</dbReference>
<sequence length="224" mass="23871">VPPGSFISVISSLGSLTLSCPRRIPLDLGDTGGGQRDLGDRGPGCDSSVGTLWWLLAQYYGTISLGTPPQDFRVIFDTGSADLWVPSARCCLLYLACWLHPHYQPLLSCTHRANGTAFAISYGSGSLRGFLSTDTLTVRWGGVSGVLGRGLGVPNQTSAEAVALPGLTFAVARFDGVLGLAYPGVTVSLCHRPRVTVLMSLCPHRCPTSQFPTRPLLRPWRCPA</sequence>
<dbReference type="SUPFAM" id="SSF50630">
    <property type="entry name" value="Acid proteases"/>
    <property type="match status" value="1"/>
</dbReference>
<dbReference type="AlphaFoldDB" id="A0A8U8C1X6"/>
<keyword evidence="3" id="KW-1185">Reference proteome</keyword>
<protein>
    <submittedName>
        <fullName evidence="2">Uncharacterized protein</fullName>
    </submittedName>
</protein>
<dbReference type="GO" id="GO:0006508">
    <property type="term" value="P:proteolysis"/>
    <property type="evidence" value="ECO:0007669"/>
    <property type="project" value="InterPro"/>
</dbReference>
<dbReference type="GO" id="GO:0005764">
    <property type="term" value="C:lysosome"/>
    <property type="evidence" value="ECO:0007669"/>
    <property type="project" value="TreeGrafter"/>
</dbReference>
<dbReference type="Gene3D" id="2.40.70.10">
    <property type="entry name" value="Acid Proteases"/>
    <property type="match status" value="1"/>
</dbReference>
<evidence type="ECO:0000256" key="1">
    <source>
        <dbReference type="ARBA" id="ARBA00007447"/>
    </source>
</evidence>
<organism evidence="2 3">
    <name type="scientific">Geospiza parvula</name>
    <name type="common">Small tree-finch</name>
    <name type="synonym">Camarhynchus parvulus</name>
    <dbReference type="NCBI Taxonomy" id="87175"/>
    <lineage>
        <taxon>Eukaryota</taxon>
        <taxon>Metazoa</taxon>
        <taxon>Chordata</taxon>
        <taxon>Craniata</taxon>
        <taxon>Vertebrata</taxon>
        <taxon>Euteleostomi</taxon>
        <taxon>Archelosauria</taxon>
        <taxon>Archosauria</taxon>
        <taxon>Dinosauria</taxon>
        <taxon>Saurischia</taxon>
        <taxon>Theropoda</taxon>
        <taxon>Coelurosauria</taxon>
        <taxon>Aves</taxon>
        <taxon>Neognathae</taxon>
        <taxon>Neoaves</taxon>
        <taxon>Telluraves</taxon>
        <taxon>Australaves</taxon>
        <taxon>Passeriformes</taxon>
        <taxon>Thraupidae</taxon>
        <taxon>Camarhynchus</taxon>
    </lineage>
</organism>
<dbReference type="PANTHER" id="PTHR47966">
    <property type="entry name" value="BETA-SITE APP-CLEAVING ENZYME, ISOFORM A-RELATED"/>
    <property type="match status" value="1"/>
</dbReference>
<dbReference type="Ensembl" id="ENSCPVT00000025553.1">
    <property type="protein sequence ID" value="ENSCPVP00000025053.1"/>
    <property type="gene ID" value="ENSCPVG00000012351.2"/>
</dbReference>
<dbReference type="InterPro" id="IPR033121">
    <property type="entry name" value="PEPTIDASE_A1"/>
</dbReference>
<dbReference type="Proteomes" id="UP000694382">
    <property type="component" value="Unassembled WGS sequence"/>
</dbReference>
<dbReference type="PROSITE" id="PS51767">
    <property type="entry name" value="PEPTIDASE_A1"/>
    <property type="match status" value="1"/>
</dbReference>
<dbReference type="GO" id="GO:0004190">
    <property type="term" value="F:aspartic-type endopeptidase activity"/>
    <property type="evidence" value="ECO:0007669"/>
    <property type="project" value="InterPro"/>
</dbReference>
<reference evidence="2" key="2">
    <citation type="submission" date="2025-09" db="UniProtKB">
        <authorList>
            <consortium name="Ensembl"/>
        </authorList>
    </citation>
    <scope>IDENTIFICATION</scope>
</reference>